<proteinExistence type="predicted"/>
<evidence type="ECO:0000313" key="4">
    <source>
        <dbReference type="EMBL" id="RCI73593.1"/>
    </source>
</evidence>
<name>A0A0G4VF27_PSEAI</name>
<evidence type="ECO:0000313" key="6">
    <source>
        <dbReference type="Proteomes" id="UP000253594"/>
    </source>
</evidence>
<reference evidence="4 6" key="4">
    <citation type="submission" date="2018-07" db="EMBL/GenBank/DDBJ databases">
        <title>Mechanisms of high-level aminoglycoside resistance among Gram-negative pathogens in Brazil.</title>
        <authorList>
            <person name="Ballaben A.S."/>
            <person name="Darini A.L.C."/>
            <person name="Doi Y."/>
        </authorList>
    </citation>
    <scope>NUCLEOTIDE SEQUENCE [LARGE SCALE GENOMIC DNA]</scope>
    <source>
        <strain evidence="4 6">B2-305</strain>
    </source>
</reference>
<evidence type="ECO:0000313" key="5">
    <source>
        <dbReference type="Proteomes" id="UP000045039"/>
    </source>
</evidence>
<dbReference type="Proteomes" id="UP000253594">
    <property type="component" value="Unassembled WGS sequence"/>
</dbReference>
<gene>
    <name evidence="4" type="ORF">DT376_17525</name>
    <name evidence="3" type="ORF">PAERUG_P19_London_7_VIM_2_05_10_04562</name>
</gene>
<feature type="region of interest" description="Disordered" evidence="1">
    <location>
        <begin position="1"/>
        <end position="34"/>
    </location>
</feature>
<reference evidence="2" key="1">
    <citation type="journal article" date="2015" name="MBio">
        <title>Phylogenetic Distribution of CRISPR-Cas Systems in Antibiotic-Resistant Pseudomonas aeruginosa.</title>
        <authorList>
            <person name="van Belkum A."/>
            <person name="Soriaga L.B."/>
            <person name="LaFave M.C."/>
            <person name="Akella S."/>
            <person name="Veyrieras J.B."/>
            <person name="Barbu E.M."/>
            <person name="Shortridge D."/>
            <person name="Blanc B."/>
            <person name="Hannum G."/>
            <person name="Zambardi G."/>
            <person name="Miller K."/>
            <person name="Enright M.C."/>
            <person name="Mugnier N."/>
            <person name="Brami D."/>
            <person name="Schicklin S."/>
            <person name="Felderman M."/>
            <person name="Schwartz A.S."/>
            <person name="Richardson T.H."/>
            <person name="Peterson T.C."/>
            <person name="Hubby B."/>
            <person name="Cady K.C."/>
        </authorList>
    </citation>
    <scope>NUCLEOTIDE SEQUENCE</scope>
    <source>
        <strain evidence="2">WH-SGI-V-07174</strain>
    </source>
</reference>
<evidence type="ECO:0000313" key="2">
    <source>
        <dbReference type="EMBL" id="ALY08285.1"/>
    </source>
</evidence>
<organism evidence="4 6">
    <name type="scientific">Pseudomonas aeruginosa</name>
    <dbReference type="NCBI Taxonomy" id="287"/>
    <lineage>
        <taxon>Bacteria</taxon>
        <taxon>Pseudomonadati</taxon>
        <taxon>Pseudomonadota</taxon>
        <taxon>Gammaproteobacteria</taxon>
        <taxon>Pseudomonadales</taxon>
        <taxon>Pseudomonadaceae</taxon>
        <taxon>Pseudomonas</taxon>
    </lineage>
</organism>
<accession>A0A0G4VF27</accession>
<sequence>MDVYKLKPEETDERPIERERFEEETRRQEPWFSTSENGTEGHFAVCPACDNPVQIIGLYHLPANVTRPYGRHYARSVRDLAEADEEARENCPYFKPRVHQKTERKASVDGTPLKILKILIEQFDRVVYLLRKELGVNISQNLAIRMLEQYRREKGYLYTGATLTNIPWIFAYMADSQSLFGQLLLDDELIKAVSTEVSAASIDEYGRVSSKVDASGRKEYFDLNMCFVKHRFRKDSLEGELIEGMEMLVSTERKGKAIDIYKKSIVFNRQYFQRLIALPEDHPRRDRSLVEAARRVLGDLLPGER</sequence>
<dbReference type="PATRIC" id="fig|287.2540.peg.1931"/>
<evidence type="ECO:0000256" key="1">
    <source>
        <dbReference type="SAM" id="MobiDB-lite"/>
    </source>
</evidence>
<dbReference type="EMBL" id="QORE01000575">
    <property type="protein sequence ID" value="RCI73593.1"/>
    <property type="molecule type" value="Genomic_DNA"/>
</dbReference>
<feature type="compositionally biased region" description="Basic and acidic residues" evidence="1">
    <location>
        <begin position="1"/>
        <end position="29"/>
    </location>
</feature>
<dbReference type="AlphaFoldDB" id="A0A0G4VF27"/>
<dbReference type="Proteomes" id="UP000045039">
    <property type="component" value="Unassembled WGS sequence"/>
</dbReference>
<dbReference type="EMBL" id="KT887560">
    <property type="protein sequence ID" value="ALY08285.1"/>
    <property type="molecule type" value="Genomic_DNA"/>
</dbReference>
<dbReference type="RefSeq" id="WP_023082681.1">
    <property type="nucleotide sequence ID" value="NZ_BSAP01000018.1"/>
</dbReference>
<dbReference type="EMBL" id="CVVU01000223">
    <property type="protein sequence ID" value="CRP46705.1"/>
    <property type="molecule type" value="Genomic_DNA"/>
</dbReference>
<protein>
    <submittedName>
        <fullName evidence="4">Uncharacterized protein</fullName>
    </submittedName>
</protein>
<evidence type="ECO:0000313" key="3">
    <source>
        <dbReference type="EMBL" id="CRP46705.1"/>
    </source>
</evidence>
<reference evidence="3" key="2">
    <citation type="submission" date="2015-06" db="EMBL/GenBank/DDBJ databases">
        <authorList>
            <person name="Radhakrishnan R."/>
            <person name="Underwood A."/>
            <person name="Al-Shahib A."/>
        </authorList>
    </citation>
    <scope>NUCLEOTIDE SEQUENCE</scope>
    <source>
        <strain evidence="3">P19_London_7_VIM_2_05_10</strain>
    </source>
</reference>
<reference evidence="5" key="3">
    <citation type="submission" date="2015-06" db="EMBL/GenBank/DDBJ databases">
        <authorList>
            <person name="Radhakrishnan Rajesh"/>
            <person name="Underwood Anthony"/>
            <person name="Al-Shahib Ali"/>
        </authorList>
    </citation>
    <scope>NUCLEOTIDE SEQUENCE [LARGE SCALE GENOMIC DNA]</scope>
    <source>
        <strain evidence="5">P19_London_7_VIM_2_05_10</strain>
    </source>
</reference>